<keyword evidence="1" id="KW-0249">Electron transport</keyword>
<dbReference type="Proteomes" id="UP000287166">
    <property type="component" value="Unassembled WGS sequence"/>
</dbReference>
<dbReference type="RefSeq" id="XP_027612552.1">
    <property type="nucleotide sequence ID" value="XM_027756751.1"/>
</dbReference>
<dbReference type="EMBL" id="BFAD01000004">
    <property type="protein sequence ID" value="GBE81639.1"/>
    <property type="molecule type" value="Genomic_DNA"/>
</dbReference>
<keyword evidence="1" id="KW-0813">Transport</keyword>
<evidence type="ECO:0000313" key="2">
    <source>
        <dbReference type="EMBL" id="GBE81639.1"/>
    </source>
</evidence>
<comment type="similarity">
    <text evidence="1">Belongs to the glutaredoxin family.</text>
</comment>
<organism evidence="2 3">
    <name type="scientific">Sparassis crispa</name>
    <dbReference type="NCBI Taxonomy" id="139825"/>
    <lineage>
        <taxon>Eukaryota</taxon>
        <taxon>Fungi</taxon>
        <taxon>Dikarya</taxon>
        <taxon>Basidiomycota</taxon>
        <taxon>Agaricomycotina</taxon>
        <taxon>Agaricomycetes</taxon>
        <taxon>Polyporales</taxon>
        <taxon>Sparassidaceae</taxon>
        <taxon>Sparassis</taxon>
    </lineage>
</organism>
<dbReference type="SUPFAM" id="SSF52833">
    <property type="entry name" value="Thioredoxin-like"/>
    <property type="match status" value="1"/>
</dbReference>
<name>A0A401GHJ2_9APHY</name>
<dbReference type="AlphaFoldDB" id="A0A401GHJ2"/>
<protein>
    <recommendedName>
        <fullName evidence="1">Glutaredoxin-like protein</fullName>
    </recommendedName>
</protein>
<accession>A0A401GHJ2</accession>
<dbReference type="PANTHER" id="PTHR33558">
    <property type="entry name" value="GLUTAREDOXIN-LIKE PROTEIN C5ORF63 HOMOLOG"/>
    <property type="match status" value="1"/>
</dbReference>
<dbReference type="InParanoid" id="A0A401GHJ2"/>
<dbReference type="GeneID" id="38778556"/>
<dbReference type="InterPro" id="IPR036249">
    <property type="entry name" value="Thioredoxin-like_sf"/>
</dbReference>
<dbReference type="Pfam" id="PF05768">
    <property type="entry name" value="Glrx-like"/>
    <property type="match status" value="1"/>
</dbReference>
<sequence length="101" mass="11541">MASHIGRIARLTLFSGPNCSLCDVAKAELAKVRQQRPFELETINIQDKGQERWKRKYVYWIPALHLDGKEVAKGRWDAQTVIQALDAWKQSQCGEEDTKNG</sequence>
<evidence type="ECO:0000313" key="3">
    <source>
        <dbReference type="Proteomes" id="UP000287166"/>
    </source>
</evidence>
<dbReference type="InterPro" id="IPR052565">
    <property type="entry name" value="Glutaredoxin-like_YDR286C"/>
</dbReference>
<comment type="caution">
    <text evidence="2">The sequence shown here is derived from an EMBL/GenBank/DDBJ whole genome shotgun (WGS) entry which is preliminary data.</text>
</comment>
<dbReference type="OrthoDB" id="429967at2759"/>
<dbReference type="PANTHER" id="PTHR33558:SF1">
    <property type="entry name" value="GLUTAREDOXIN-LIKE PROTEIN C5ORF63 HOMOLOG"/>
    <property type="match status" value="1"/>
</dbReference>
<keyword evidence="3" id="KW-1185">Reference proteome</keyword>
<evidence type="ECO:0000256" key="1">
    <source>
        <dbReference type="RuleBase" id="RU363082"/>
    </source>
</evidence>
<reference evidence="2 3" key="1">
    <citation type="journal article" date="2018" name="Sci. Rep.">
        <title>Genome sequence of the cauliflower mushroom Sparassis crispa (Hanabiratake) and its association with beneficial usage.</title>
        <authorList>
            <person name="Kiyama R."/>
            <person name="Furutani Y."/>
            <person name="Kawaguchi K."/>
            <person name="Nakanishi T."/>
        </authorList>
    </citation>
    <scope>NUCLEOTIDE SEQUENCE [LARGE SCALE GENOMIC DNA]</scope>
</reference>
<dbReference type="STRING" id="139825.A0A401GHJ2"/>
<proteinExistence type="inferred from homology"/>
<dbReference type="InterPro" id="IPR008554">
    <property type="entry name" value="Glutaredoxin-like"/>
</dbReference>
<dbReference type="Gene3D" id="3.40.30.10">
    <property type="entry name" value="Glutaredoxin"/>
    <property type="match status" value="1"/>
</dbReference>
<gene>
    <name evidence="2" type="ORF">SCP_0400100</name>
</gene>